<dbReference type="EMBL" id="CACRTZ010000037">
    <property type="protein sequence ID" value="VYU77787.1"/>
    <property type="molecule type" value="Genomic_DNA"/>
</dbReference>
<accession>A0A6N3HLS4</accession>
<dbReference type="Gene3D" id="1.25.40.10">
    <property type="entry name" value="Tetratricopeptide repeat domain"/>
    <property type="match status" value="1"/>
</dbReference>
<name>A0A6N3HLS4_9ENTR</name>
<gene>
    <name evidence="1" type="ORF">EMLFYP7_04149</name>
</gene>
<reference evidence="1" key="1">
    <citation type="submission" date="2019-11" db="EMBL/GenBank/DDBJ databases">
        <authorList>
            <person name="Feng L."/>
        </authorList>
    </citation>
    <scope>NUCLEOTIDE SEQUENCE</scope>
    <source>
        <strain evidence="1">EMassiliensisLFYP7</strain>
    </source>
</reference>
<proteinExistence type="predicted"/>
<dbReference type="PIRSF" id="PIRSF029288">
    <property type="entry name" value="SciE_ImpE"/>
    <property type="match status" value="1"/>
</dbReference>
<dbReference type="SUPFAM" id="SSF144059">
    <property type="entry name" value="ImpE-like"/>
    <property type="match status" value="1"/>
</dbReference>
<organism evidence="1">
    <name type="scientific">Phytobacter massiliensis</name>
    <dbReference type="NCBI Taxonomy" id="1485952"/>
    <lineage>
        <taxon>Bacteria</taxon>
        <taxon>Pseudomonadati</taxon>
        <taxon>Pseudomonadota</taxon>
        <taxon>Gammaproteobacteria</taxon>
        <taxon>Enterobacterales</taxon>
        <taxon>Enterobacteriaceae</taxon>
        <taxon>Phytobacter</taxon>
    </lineage>
</organism>
<sequence length="270" mass="30185">MNTLEQQLAGQSLQASLAQLVDRIRSQPADADLRAAFTQLLCLEGNWTRAQAQLKSWLALTPQAQPTVTLLEQTIQGELTREKVLAGEARPTMPEAHWPWVAQLVNALAQPEEAASASRREALEQAEAVSGELTLQDGTTHTFDWLMDGDSRFGPVCELIVNGRYFWLPFNAIEEMEFQPPASVTDLAWRHTRVQLRDGSEQVCQIPARYPVDAQTEDRFRLGRTTEWQPLAGDEAQYIGQGQKVWLNDSAEFPLLDLARVRFTGAAADE</sequence>
<dbReference type="Pfam" id="PF07024">
    <property type="entry name" value="ImpE"/>
    <property type="match status" value="1"/>
</dbReference>
<dbReference type="InterPro" id="IPR009211">
    <property type="entry name" value="TagJ"/>
</dbReference>
<dbReference type="AlphaFoldDB" id="A0A6N3HLS4"/>
<protein>
    <submittedName>
        <fullName evidence="1">ImpE protein</fullName>
    </submittedName>
</protein>
<dbReference type="InterPro" id="IPR011990">
    <property type="entry name" value="TPR-like_helical_dom_sf"/>
</dbReference>
<dbReference type="RefSeq" id="WP_156567366.1">
    <property type="nucleotide sequence ID" value="NZ_CACRTZ010000037.1"/>
</dbReference>
<evidence type="ECO:0000313" key="1">
    <source>
        <dbReference type="EMBL" id="VYU77787.1"/>
    </source>
</evidence>